<evidence type="ECO:0000256" key="6">
    <source>
        <dbReference type="PIRNR" id="PIRNR002854"/>
    </source>
</evidence>
<evidence type="ECO:0000256" key="1">
    <source>
        <dbReference type="ARBA" id="ARBA00004635"/>
    </source>
</evidence>
<reference evidence="7 8" key="1">
    <citation type="submission" date="2024-04" db="EMBL/GenBank/DDBJ databases">
        <title>WGS of bacteria from Torrens River.</title>
        <authorList>
            <person name="Wyrsch E.R."/>
            <person name="Drigo B."/>
        </authorList>
    </citation>
    <scope>NUCLEOTIDE SEQUENCE [LARGE SCALE GENOMIC DNA]</scope>
    <source>
        <strain evidence="7 8">TWI391</strain>
    </source>
</reference>
<evidence type="ECO:0000313" key="7">
    <source>
        <dbReference type="EMBL" id="MEN5378820.1"/>
    </source>
</evidence>
<sequence length="268" mass="29736">MRLHSKICVVALALFGLTACNGKKTDSKVLKVGIVAGPEQDIAEEAKKVAKEKFNLDVELVTFNDYVVPNEALNQGDIDVNSFQHLPYLQEQSRQRGYKLAAVANTFVFPIVAYSKKIKSINELQPGATIVIPNDPTNGGRSLLLLQKEGLIKLKDDVGLLPKKTDIIENPKRLNIMELEAPQLPRVLDDKEVIIAIINNTFAAQAGLDPEKEGLFAEDKESPYVNLIVSREDNRNDERIKQFIEAYQSPEVEAIAKKVFKGGAIKGW</sequence>
<evidence type="ECO:0000256" key="5">
    <source>
        <dbReference type="ARBA" id="ARBA00023288"/>
    </source>
</evidence>
<organism evidence="7 8">
    <name type="scientific">Sphingobacterium kitahiroshimense</name>
    <dbReference type="NCBI Taxonomy" id="470446"/>
    <lineage>
        <taxon>Bacteria</taxon>
        <taxon>Pseudomonadati</taxon>
        <taxon>Bacteroidota</taxon>
        <taxon>Sphingobacteriia</taxon>
        <taxon>Sphingobacteriales</taxon>
        <taxon>Sphingobacteriaceae</taxon>
        <taxon>Sphingobacterium</taxon>
    </lineage>
</organism>
<proteinExistence type="inferred from homology"/>
<dbReference type="Proteomes" id="UP001409291">
    <property type="component" value="Unassembled WGS sequence"/>
</dbReference>
<dbReference type="EMBL" id="JBDJNQ010000008">
    <property type="protein sequence ID" value="MEN5378820.1"/>
    <property type="molecule type" value="Genomic_DNA"/>
</dbReference>
<keyword evidence="3" id="KW-0472">Membrane</keyword>
<evidence type="ECO:0000256" key="2">
    <source>
        <dbReference type="ARBA" id="ARBA00022729"/>
    </source>
</evidence>
<dbReference type="PROSITE" id="PS51257">
    <property type="entry name" value="PROKAR_LIPOPROTEIN"/>
    <property type="match status" value="1"/>
</dbReference>
<dbReference type="InterPro" id="IPR004872">
    <property type="entry name" value="Lipoprotein_NlpA"/>
</dbReference>
<dbReference type="CDD" id="cd13598">
    <property type="entry name" value="PBP2_lipoprotein_IlpA_like"/>
    <property type="match status" value="1"/>
</dbReference>
<dbReference type="Gene3D" id="3.40.190.10">
    <property type="entry name" value="Periplasmic binding protein-like II"/>
    <property type="match status" value="2"/>
</dbReference>
<gene>
    <name evidence="7" type="primary">metQ</name>
    <name evidence="7" type="ORF">ABE541_16280</name>
</gene>
<accession>A0ABV0BW79</accession>
<evidence type="ECO:0000256" key="4">
    <source>
        <dbReference type="ARBA" id="ARBA00023139"/>
    </source>
</evidence>
<evidence type="ECO:0000256" key="3">
    <source>
        <dbReference type="ARBA" id="ARBA00023136"/>
    </source>
</evidence>
<keyword evidence="2" id="KW-0732">Signal</keyword>
<keyword evidence="8" id="KW-1185">Reference proteome</keyword>
<dbReference type="RefSeq" id="WP_132772714.1">
    <property type="nucleotide sequence ID" value="NZ_JAOQNK010000001.1"/>
</dbReference>
<name>A0ABV0BW79_9SPHI</name>
<keyword evidence="5 6" id="KW-0449">Lipoprotein</keyword>
<protein>
    <recommendedName>
        <fullName evidence="6">Lipoprotein</fullName>
    </recommendedName>
</protein>
<comment type="caution">
    <text evidence="7">The sequence shown here is derived from an EMBL/GenBank/DDBJ whole genome shotgun (WGS) entry which is preliminary data.</text>
</comment>
<comment type="subcellular location">
    <subcellularLocation>
        <location evidence="1">Membrane</location>
        <topology evidence="1">Lipid-anchor</topology>
    </subcellularLocation>
</comment>
<dbReference type="SUPFAM" id="SSF53850">
    <property type="entry name" value="Periplasmic binding protein-like II"/>
    <property type="match status" value="1"/>
</dbReference>
<dbReference type="Pfam" id="PF03180">
    <property type="entry name" value="Lipoprotein_9"/>
    <property type="match status" value="1"/>
</dbReference>
<keyword evidence="4" id="KW-0564">Palmitate</keyword>
<dbReference type="PANTHER" id="PTHR30429:SF1">
    <property type="entry name" value="D-METHIONINE-BINDING LIPOPROTEIN METQ-RELATED"/>
    <property type="match status" value="1"/>
</dbReference>
<dbReference type="NCBIfam" id="NF008285">
    <property type="entry name" value="PRK11063.1"/>
    <property type="match status" value="1"/>
</dbReference>
<dbReference type="PANTHER" id="PTHR30429">
    <property type="entry name" value="D-METHIONINE-BINDING LIPOPROTEIN METQ"/>
    <property type="match status" value="1"/>
</dbReference>
<evidence type="ECO:0000313" key="8">
    <source>
        <dbReference type="Proteomes" id="UP001409291"/>
    </source>
</evidence>
<dbReference type="PIRSF" id="PIRSF002854">
    <property type="entry name" value="MetQ"/>
    <property type="match status" value="1"/>
</dbReference>
<dbReference type="NCBIfam" id="TIGR00363">
    <property type="entry name" value="MetQ/NlpA family lipoprotein"/>
    <property type="match status" value="1"/>
</dbReference>
<comment type="similarity">
    <text evidence="6">Belongs to the nlpA lipoprotein family.</text>
</comment>